<evidence type="ECO:0000313" key="1">
    <source>
        <dbReference type="EMBL" id="MBB5597822.1"/>
    </source>
</evidence>
<accession>A0A7W8YAG6</accession>
<dbReference type="EMBL" id="JACHBL010000001">
    <property type="protein sequence ID" value="MBB5597822.1"/>
    <property type="molecule type" value="Genomic_DNA"/>
</dbReference>
<evidence type="ECO:0000313" key="2">
    <source>
        <dbReference type="Proteomes" id="UP000523863"/>
    </source>
</evidence>
<dbReference type="Proteomes" id="UP000523863">
    <property type="component" value="Unassembled WGS sequence"/>
</dbReference>
<organism evidence="1 2">
    <name type="scientific">Neomicrococcus lactis</name>
    <dbReference type="NCBI Taxonomy" id="732241"/>
    <lineage>
        <taxon>Bacteria</taxon>
        <taxon>Bacillati</taxon>
        <taxon>Actinomycetota</taxon>
        <taxon>Actinomycetes</taxon>
        <taxon>Micrococcales</taxon>
        <taxon>Micrococcaceae</taxon>
        <taxon>Neomicrococcus</taxon>
    </lineage>
</organism>
<comment type="caution">
    <text evidence="1">The sequence shown here is derived from an EMBL/GenBank/DDBJ whole genome shotgun (WGS) entry which is preliminary data.</text>
</comment>
<name>A0A7W8YAG6_9MICC</name>
<sequence>MAIGDDTALRVQGQLTILHENALQSASARRALARWITAVSQLPHCNGRRRSYIELINAHSHGDLEGNVRQV</sequence>
<gene>
    <name evidence="1" type="ORF">BKA12_000902</name>
</gene>
<proteinExistence type="predicted"/>
<protein>
    <submittedName>
        <fullName evidence="1">Uncharacterized protein</fullName>
    </submittedName>
</protein>
<reference evidence="1 2" key="1">
    <citation type="submission" date="2020-08" db="EMBL/GenBank/DDBJ databases">
        <title>Sequencing the genomes of 1000 actinobacteria strains.</title>
        <authorList>
            <person name="Klenk H.-P."/>
        </authorList>
    </citation>
    <scope>NUCLEOTIDE SEQUENCE [LARGE SCALE GENOMIC DNA]</scope>
    <source>
        <strain evidence="1 2">DSM 23694</strain>
    </source>
</reference>
<dbReference type="AlphaFoldDB" id="A0A7W8YAG6"/>
<keyword evidence="2" id="KW-1185">Reference proteome</keyword>